<dbReference type="EMBL" id="JBHUOX010000030">
    <property type="protein sequence ID" value="MFD3003478.1"/>
    <property type="molecule type" value="Genomic_DNA"/>
</dbReference>
<organism evidence="2 3">
    <name type="scientific">Pontibacter toksunensis</name>
    <dbReference type="NCBI Taxonomy" id="1332631"/>
    <lineage>
        <taxon>Bacteria</taxon>
        <taxon>Pseudomonadati</taxon>
        <taxon>Bacteroidota</taxon>
        <taxon>Cytophagia</taxon>
        <taxon>Cytophagales</taxon>
        <taxon>Hymenobacteraceae</taxon>
        <taxon>Pontibacter</taxon>
    </lineage>
</organism>
<accession>A0ABW6C2I1</accession>
<dbReference type="RefSeq" id="WP_377490951.1">
    <property type="nucleotide sequence ID" value="NZ_JBHUOX010000030.1"/>
</dbReference>
<feature type="signal peptide" evidence="1">
    <location>
        <begin position="1"/>
        <end position="21"/>
    </location>
</feature>
<dbReference type="Proteomes" id="UP001597641">
    <property type="component" value="Unassembled WGS sequence"/>
</dbReference>
<evidence type="ECO:0008006" key="4">
    <source>
        <dbReference type="Google" id="ProtNLM"/>
    </source>
</evidence>
<keyword evidence="3" id="KW-1185">Reference proteome</keyword>
<evidence type="ECO:0000313" key="2">
    <source>
        <dbReference type="EMBL" id="MFD3003478.1"/>
    </source>
</evidence>
<proteinExistence type="predicted"/>
<comment type="caution">
    <text evidence="2">The sequence shown here is derived from an EMBL/GenBank/DDBJ whole genome shotgun (WGS) entry which is preliminary data.</text>
</comment>
<evidence type="ECO:0000256" key="1">
    <source>
        <dbReference type="SAM" id="SignalP"/>
    </source>
</evidence>
<sequence>MNSCQSYIATLLLVLFCRVLAPEAAILALHQHEHTDDTFTSETTIGKAHLHCDVADFCNSEFALPAFSSGLVTAPKPGLFVSPYSFAWKFTFPNNTYLRGPPIA</sequence>
<keyword evidence="1" id="KW-0732">Signal</keyword>
<name>A0ABW6C2I1_9BACT</name>
<protein>
    <recommendedName>
        <fullName evidence="4">Secreted protein</fullName>
    </recommendedName>
</protein>
<feature type="chain" id="PRO_5045537446" description="Secreted protein" evidence="1">
    <location>
        <begin position="22"/>
        <end position="104"/>
    </location>
</feature>
<evidence type="ECO:0000313" key="3">
    <source>
        <dbReference type="Proteomes" id="UP001597641"/>
    </source>
</evidence>
<gene>
    <name evidence="2" type="ORF">ACFS7Z_24180</name>
</gene>
<reference evidence="3" key="1">
    <citation type="journal article" date="2019" name="Int. J. Syst. Evol. Microbiol.">
        <title>The Global Catalogue of Microorganisms (GCM) 10K type strain sequencing project: providing services to taxonomists for standard genome sequencing and annotation.</title>
        <authorList>
            <consortium name="The Broad Institute Genomics Platform"/>
            <consortium name="The Broad Institute Genome Sequencing Center for Infectious Disease"/>
            <person name="Wu L."/>
            <person name="Ma J."/>
        </authorList>
    </citation>
    <scope>NUCLEOTIDE SEQUENCE [LARGE SCALE GENOMIC DNA]</scope>
    <source>
        <strain evidence="3">KCTC 23984</strain>
    </source>
</reference>